<feature type="domain" description="Acyl-CoA dehydrogenase/oxidase N-terminal" evidence="10">
    <location>
        <begin position="11"/>
        <end position="126"/>
    </location>
</feature>
<evidence type="ECO:0000256" key="7">
    <source>
        <dbReference type="SAM" id="MobiDB-lite"/>
    </source>
</evidence>
<dbReference type="InterPro" id="IPR006091">
    <property type="entry name" value="Acyl-CoA_Oxase/DH_mid-dom"/>
</dbReference>
<dbReference type="Gene3D" id="1.10.540.10">
    <property type="entry name" value="Acyl-CoA dehydrogenase/oxidase, N-terminal domain"/>
    <property type="match status" value="1"/>
</dbReference>
<keyword evidence="4 6" id="KW-0274">FAD</keyword>
<feature type="domain" description="Acyl-CoA dehydrogenase/oxidase C-terminal" evidence="8">
    <location>
        <begin position="236"/>
        <end position="389"/>
    </location>
</feature>
<dbReference type="Gene3D" id="2.40.110.10">
    <property type="entry name" value="Butyryl-CoA Dehydrogenase, subunit A, domain 2"/>
    <property type="match status" value="1"/>
</dbReference>
<dbReference type="InterPro" id="IPR036250">
    <property type="entry name" value="AcylCo_DH-like_C"/>
</dbReference>
<dbReference type="EMBL" id="JBHRTQ010000001">
    <property type="protein sequence ID" value="MFC3172801.1"/>
    <property type="molecule type" value="Genomic_DNA"/>
</dbReference>
<evidence type="ECO:0000313" key="11">
    <source>
        <dbReference type="EMBL" id="MFC3172801.1"/>
    </source>
</evidence>
<dbReference type="Proteomes" id="UP001595604">
    <property type="component" value="Unassembled WGS sequence"/>
</dbReference>
<dbReference type="InterPro" id="IPR013786">
    <property type="entry name" value="AcylCoA_DH/ox_N"/>
</dbReference>
<feature type="region of interest" description="Disordered" evidence="7">
    <location>
        <begin position="392"/>
        <end position="415"/>
    </location>
</feature>
<comment type="similarity">
    <text evidence="2 6">Belongs to the acyl-CoA dehydrogenase family.</text>
</comment>
<evidence type="ECO:0000313" key="12">
    <source>
        <dbReference type="Proteomes" id="UP001595604"/>
    </source>
</evidence>
<feature type="compositionally biased region" description="Basic and acidic residues" evidence="7">
    <location>
        <begin position="392"/>
        <end position="401"/>
    </location>
</feature>
<dbReference type="SUPFAM" id="SSF56645">
    <property type="entry name" value="Acyl-CoA dehydrogenase NM domain-like"/>
    <property type="match status" value="1"/>
</dbReference>
<dbReference type="InterPro" id="IPR052161">
    <property type="entry name" value="Mycobact_Acyl-CoA_DH"/>
</dbReference>
<dbReference type="PANTHER" id="PTHR43292:SF4">
    <property type="entry name" value="ACYL-COA DEHYDROGENASE FADE34"/>
    <property type="match status" value="1"/>
</dbReference>
<dbReference type="InterPro" id="IPR046373">
    <property type="entry name" value="Acyl-CoA_Oxase/DH_mid-dom_sf"/>
</dbReference>
<dbReference type="PANTHER" id="PTHR43292">
    <property type="entry name" value="ACYL-COA DEHYDROGENASE"/>
    <property type="match status" value="1"/>
</dbReference>
<dbReference type="InterPro" id="IPR009075">
    <property type="entry name" value="AcylCo_DH/oxidase_C"/>
</dbReference>
<keyword evidence="12" id="KW-1185">Reference proteome</keyword>
<evidence type="ECO:0000259" key="10">
    <source>
        <dbReference type="Pfam" id="PF02771"/>
    </source>
</evidence>
<sequence length="415" mass="45295">MAQDTSVRDDEAQRAFRLKARAVLAEQLPPRVPGQTEMVWDDETVATDRRSQRALWDAGLAAITLPREYGGLGLSQRHADIFYEEATAYRLPWQFGIGFNVVIPTVLAHGTEEQKQWVVRGMYSGEHIWCQLLSEPSGGSDLAGVLTRAEQHGDEWRLTGSKVWTTGATHADYGICLARTDPAVPKHAGLTMFLVNLRQPGMDINPITLLNGTVEFCQEFLDDVVVPDKHRLGPVGGGWTVASTQLQAERSGMSRGWHEGVALAVESPEITLSSHYVTLAREAGVLDDPAARQLLGEAFVVDAVQKITVKRVSQGVRNKALPPSASALSSLMTSRCNIRRSALLSAMVGPLGVIDTPGHEERSVGMARVATHRIGGGTLETQLNSISERHLGLPREADPSRDVPFNQVRTNKPRP</sequence>
<dbReference type="Pfam" id="PF02771">
    <property type="entry name" value="Acyl-CoA_dh_N"/>
    <property type="match status" value="1"/>
</dbReference>
<dbReference type="Gene3D" id="1.20.140.10">
    <property type="entry name" value="Butyryl-CoA Dehydrogenase, subunit A, domain 3"/>
    <property type="match status" value="1"/>
</dbReference>
<name>A0ABV7IJF2_9SPHN</name>
<evidence type="ECO:0000256" key="3">
    <source>
        <dbReference type="ARBA" id="ARBA00022630"/>
    </source>
</evidence>
<evidence type="ECO:0000256" key="1">
    <source>
        <dbReference type="ARBA" id="ARBA00001974"/>
    </source>
</evidence>
<comment type="caution">
    <text evidence="11">The sequence shown here is derived from an EMBL/GenBank/DDBJ whole genome shotgun (WGS) entry which is preliminary data.</text>
</comment>
<protein>
    <submittedName>
        <fullName evidence="11">Acyl-CoA dehydrogenase family protein</fullName>
    </submittedName>
</protein>
<evidence type="ECO:0000256" key="2">
    <source>
        <dbReference type="ARBA" id="ARBA00009347"/>
    </source>
</evidence>
<evidence type="ECO:0000256" key="4">
    <source>
        <dbReference type="ARBA" id="ARBA00022827"/>
    </source>
</evidence>
<evidence type="ECO:0000259" key="9">
    <source>
        <dbReference type="Pfam" id="PF02770"/>
    </source>
</evidence>
<reference evidence="12" key="1">
    <citation type="journal article" date="2019" name="Int. J. Syst. Evol. Microbiol.">
        <title>The Global Catalogue of Microorganisms (GCM) 10K type strain sequencing project: providing services to taxonomists for standard genome sequencing and annotation.</title>
        <authorList>
            <consortium name="The Broad Institute Genomics Platform"/>
            <consortium name="The Broad Institute Genome Sequencing Center for Infectious Disease"/>
            <person name="Wu L."/>
            <person name="Ma J."/>
        </authorList>
    </citation>
    <scope>NUCLEOTIDE SEQUENCE [LARGE SCALE GENOMIC DNA]</scope>
    <source>
        <strain evidence="12">KCTC 42984</strain>
    </source>
</reference>
<comment type="cofactor">
    <cofactor evidence="1 6">
        <name>FAD</name>
        <dbReference type="ChEBI" id="CHEBI:57692"/>
    </cofactor>
</comment>
<dbReference type="RefSeq" id="WP_379508198.1">
    <property type="nucleotide sequence ID" value="NZ_JBHRTQ010000001.1"/>
</dbReference>
<dbReference type="Pfam" id="PF02770">
    <property type="entry name" value="Acyl-CoA_dh_M"/>
    <property type="match status" value="1"/>
</dbReference>
<organism evidence="11 12">
    <name type="scientific">Novosphingobium bradum</name>
    <dbReference type="NCBI Taxonomy" id="1737444"/>
    <lineage>
        <taxon>Bacteria</taxon>
        <taxon>Pseudomonadati</taxon>
        <taxon>Pseudomonadota</taxon>
        <taxon>Alphaproteobacteria</taxon>
        <taxon>Sphingomonadales</taxon>
        <taxon>Sphingomonadaceae</taxon>
        <taxon>Novosphingobium</taxon>
    </lineage>
</organism>
<accession>A0ABV7IJF2</accession>
<dbReference type="Pfam" id="PF00441">
    <property type="entry name" value="Acyl-CoA_dh_1"/>
    <property type="match status" value="1"/>
</dbReference>
<evidence type="ECO:0000256" key="6">
    <source>
        <dbReference type="RuleBase" id="RU362125"/>
    </source>
</evidence>
<proteinExistence type="inferred from homology"/>
<dbReference type="InterPro" id="IPR037069">
    <property type="entry name" value="AcylCoA_DH/ox_N_sf"/>
</dbReference>
<evidence type="ECO:0000259" key="8">
    <source>
        <dbReference type="Pfam" id="PF00441"/>
    </source>
</evidence>
<gene>
    <name evidence="11" type="ORF">ACFOD9_00900</name>
</gene>
<feature type="domain" description="Acyl-CoA oxidase/dehydrogenase middle" evidence="9">
    <location>
        <begin position="130"/>
        <end position="208"/>
    </location>
</feature>
<keyword evidence="5 6" id="KW-0560">Oxidoreductase</keyword>
<keyword evidence="3 6" id="KW-0285">Flavoprotein</keyword>
<dbReference type="SUPFAM" id="SSF47203">
    <property type="entry name" value="Acyl-CoA dehydrogenase C-terminal domain-like"/>
    <property type="match status" value="1"/>
</dbReference>
<dbReference type="InterPro" id="IPR009100">
    <property type="entry name" value="AcylCoA_DH/oxidase_NM_dom_sf"/>
</dbReference>
<evidence type="ECO:0000256" key="5">
    <source>
        <dbReference type="ARBA" id="ARBA00023002"/>
    </source>
</evidence>